<accession>A0A6M3KZI6</accession>
<sequence>MKNNDITMTINIDEQPLVILHTMSDCHLCIKCKHLLQHWNISYATVEDNPSSDEPYPILFINGNKHSYEMLLQKIKNGEIGS</sequence>
<evidence type="ECO:0000313" key="1">
    <source>
        <dbReference type="EMBL" id="QJA87400.1"/>
    </source>
</evidence>
<proteinExistence type="predicted"/>
<dbReference type="AlphaFoldDB" id="A0A6M3KZI6"/>
<protein>
    <recommendedName>
        <fullName evidence="2">Glutaredoxin domain-containing protein</fullName>
    </recommendedName>
</protein>
<dbReference type="InterPro" id="IPR036249">
    <property type="entry name" value="Thioredoxin-like_sf"/>
</dbReference>
<dbReference type="SUPFAM" id="SSF52833">
    <property type="entry name" value="Thioredoxin-like"/>
    <property type="match status" value="1"/>
</dbReference>
<gene>
    <name evidence="1" type="ORF">MM415B02999_0004</name>
</gene>
<reference evidence="1" key="1">
    <citation type="submission" date="2020-03" db="EMBL/GenBank/DDBJ databases">
        <title>The deep terrestrial virosphere.</title>
        <authorList>
            <person name="Holmfeldt K."/>
            <person name="Nilsson E."/>
            <person name="Simone D."/>
            <person name="Lopez-Fernandez M."/>
            <person name="Wu X."/>
            <person name="de Brujin I."/>
            <person name="Lundin D."/>
            <person name="Andersson A."/>
            <person name="Bertilsson S."/>
            <person name="Dopson M."/>
        </authorList>
    </citation>
    <scope>NUCLEOTIDE SEQUENCE</scope>
    <source>
        <strain evidence="1">MM415B02999</strain>
    </source>
</reference>
<dbReference type="EMBL" id="MT142703">
    <property type="protein sequence ID" value="QJA87400.1"/>
    <property type="molecule type" value="Genomic_DNA"/>
</dbReference>
<name>A0A6M3KZI6_9ZZZZ</name>
<organism evidence="1">
    <name type="scientific">viral metagenome</name>
    <dbReference type="NCBI Taxonomy" id="1070528"/>
    <lineage>
        <taxon>unclassified sequences</taxon>
        <taxon>metagenomes</taxon>
        <taxon>organismal metagenomes</taxon>
    </lineage>
</organism>
<evidence type="ECO:0008006" key="2">
    <source>
        <dbReference type="Google" id="ProtNLM"/>
    </source>
</evidence>